<comment type="catalytic activity">
    <reaction evidence="1">
        <text>L-glutamyl-[protein] + S-adenosyl-L-methionine = [protein]-L-glutamate 5-O-methyl ester + S-adenosyl-L-homocysteine</text>
        <dbReference type="Rhea" id="RHEA:24452"/>
        <dbReference type="Rhea" id="RHEA-COMP:10208"/>
        <dbReference type="Rhea" id="RHEA-COMP:10311"/>
        <dbReference type="ChEBI" id="CHEBI:29973"/>
        <dbReference type="ChEBI" id="CHEBI:57856"/>
        <dbReference type="ChEBI" id="CHEBI:59789"/>
        <dbReference type="ChEBI" id="CHEBI:82795"/>
        <dbReference type="EC" id="2.1.1.80"/>
    </reaction>
</comment>
<dbReference type="InterPro" id="IPR022642">
    <property type="entry name" value="CheR_C"/>
</dbReference>
<dbReference type="Proteomes" id="UP000008332">
    <property type="component" value="Chromosome"/>
</dbReference>
<dbReference type="Gene3D" id="1.10.155.10">
    <property type="entry name" value="Chemotaxis receptor methyltransferase CheR, N-terminal domain"/>
    <property type="match status" value="1"/>
</dbReference>
<evidence type="ECO:0000313" key="10">
    <source>
        <dbReference type="EMBL" id="ABD70724.1"/>
    </source>
</evidence>
<dbReference type="GO" id="GO:0006935">
    <property type="term" value="P:chemotaxis"/>
    <property type="evidence" value="ECO:0007669"/>
    <property type="project" value="UniProtKB-UniRule"/>
</dbReference>
<dbReference type="Gene3D" id="3.40.50.150">
    <property type="entry name" value="Vaccinia Virus protein VP39"/>
    <property type="match status" value="1"/>
</dbReference>
<dbReference type="Pfam" id="PF13596">
    <property type="entry name" value="PAS_10"/>
    <property type="match status" value="1"/>
</dbReference>
<evidence type="ECO:0000259" key="8">
    <source>
        <dbReference type="PROSITE" id="PS50122"/>
    </source>
</evidence>
<feature type="active site" evidence="6">
    <location>
        <position position="48"/>
    </location>
</feature>
<dbReference type="Gene3D" id="3.30.450.20">
    <property type="entry name" value="PAS domain"/>
    <property type="match status" value="1"/>
</dbReference>
<proteinExistence type="predicted"/>
<dbReference type="InterPro" id="IPR036804">
    <property type="entry name" value="CheR_N_sf"/>
</dbReference>
<feature type="domain" description="CheB-type methylesterase" evidence="8">
    <location>
        <begin position="12"/>
        <end position="198"/>
    </location>
</feature>
<dbReference type="PROSITE" id="PS50122">
    <property type="entry name" value="CHEB"/>
    <property type="match status" value="1"/>
</dbReference>
<dbReference type="GO" id="GO:0005737">
    <property type="term" value="C:cytoplasm"/>
    <property type="evidence" value="ECO:0007669"/>
    <property type="project" value="InterPro"/>
</dbReference>
<dbReference type="PANTHER" id="PTHR24422:SF27">
    <property type="entry name" value="PROTEIN-GLUTAMATE O-METHYLTRANSFERASE"/>
    <property type="match status" value="1"/>
</dbReference>
<dbReference type="SUPFAM" id="SSF47757">
    <property type="entry name" value="Chemotaxis receptor methyltransferase CheR, N-terminal domain"/>
    <property type="match status" value="1"/>
</dbReference>
<dbReference type="Pfam" id="PF01739">
    <property type="entry name" value="CheR"/>
    <property type="match status" value="1"/>
</dbReference>
<evidence type="ECO:0000259" key="9">
    <source>
        <dbReference type="PROSITE" id="PS50123"/>
    </source>
</evidence>
<dbReference type="PRINTS" id="PR00996">
    <property type="entry name" value="CHERMTFRASE"/>
</dbReference>
<dbReference type="SUPFAM" id="SSF55785">
    <property type="entry name" value="PYP-like sensor domain (PAS domain)"/>
    <property type="match status" value="1"/>
</dbReference>
<dbReference type="EC" id="2.1.1.80" evidence="2"/>
<dbReference type="InterPro" id="IPR022641">
    <property type="entry name" value="CheR_N"/>
</dbReference>
<dbReference type="eggNOG" id="COG2201">
    <property type="taxonomic scope" value="Bacteria"/>
</dbReference>
<evidence type="ECO:0000256" key="2">
    <source>
        <dbReference type="ARBA" id="ARBA00012534"/>
    </source>
</evidence>
<keyword evidence="11" id="KW-1185">Reference proteome</keyword>
<evidence type="ECO:0000256" key="4">
    <source>
        <dbReference type="ARBA" id="ARBA00022679"/>
    </source>
</evidence>
<dbReference type="GO" id="GO:0032259">
    <property type="term" value="P:methylation"/>
    <property type="evidence" value="ECO:0007669"/>
    <property type="project" value="UniProtKB-KW"/>
</dbReference>
<dbReference type="PROSITE" id="PS50123">
    <property type="entry name" value="CHER"/>
    <property type="match status" value="1"/>
</dbReference>
<keyword evidence="5" id="KW-0949">S-adenosyl-L-methionine</keyword>
<dbReference type="InterPro" id="IPR035909">
    <property type="entry name" value="CheB_C"/>
</dbReference>
<dbReference type="InterPro" id="IPR000780">
    <property type="entry name" value="CheR_MeTrfase"/>
</dbReference>
<dbReference type="Pfam" id="PF03705">
    <property type="entry name" value="CheR_N"/>
    <property type="match status" value="1"/>
</dbReference>
<evidence type="ECO:0000256" key="5">
    <source>
        <dbReference type="ARBA" id="ARBA00022691"/>
    </source>
</evidence>
<feature type="compositionally biased region" description="Low complexity" evidence="7">
    <location>
        <begin position="688"/>
        <end position="697"/>
    </location>
</feature>
<feature type="active site" evidence="6">
    <location>
        <position position="21"/>
    </location>
</feature>
<keyword evidence="6" id="KW-0145">Chemotaxis</keyword>
<dbReference type="OrthoDB" id="9816309at2"/>
<dbReference type="KEGG" id="rfr:Rfer_3013"/>
<dbReference type="STRING" id="338969.Rfer_3013"/>
<dbReference type="GO" id="GO:0000156">
    <property type="term" value="F:phosphorelay response regulator activity"/>
    <property type="evidence" value="ECO:0007669"/>
    <property type="project" value="InterPro"/>
</dbReference>
<protein>
    <recommendedName>
        <fullName evidence="2">protein-glutamate O-methyltransferase</fullName>
        <ecNumber evidence="2">2.1.1.80</ecNumber>
    </recommendedName>
</protein>
<dbReference type="HOGENOM" id="CLU_000892_0_2_4"/>
<dbReference type="Gene3D" id="3.40.50.180">
    <property type="entry name" value="Methylesterase CheB, C-terminal domain"/>
    <property type="match status" value="1"/>
</dbReference>
<feature type="region of interest" description="Disordered" evidence="7">
    <location>
        <begin position="666"/>
        <end position="697"/>
    </location>
</feature>
<evidence type="ECO:0000256" key="6">
    <source>
        <dbReference type="PROSITE-ProRule" id="PRU00050"/>
    </source>
</evidence>
<name>Q21U29_ALBFT</name>
<evidence type="ECO:0000256" key="7">
    <source>
        <dbReference type="SAM" id="MobiDB-lite"/>
    </source>
</evidence>
<feature type="compositionally biased region" description="Basic and acidic residues" evidence="7">
    <location>
        <begin position="666"/>
        <end position="687"/>
    </location>
</feature>
<keyword evidence="4 10" id="KW-0808">Transferase</keyword>
<feature type="region of interest" description="Disordered" evidence="7">
    <location>
        <begin position="856"/>
        <end position="877"/>
    </location>
</feature>
<dbReference type="eggNOG" id="COG1193">
    <property type="taxonomic scope" value="Bacteria"/>
</dbReference>
<dbReference type="PANTHER" id="PTHR24422">
    <property type="entry name" value="CHEMOTAXIS PROTEIN METHYLTRANSFERASE"/>
    <property type="match status" value="1"/>
</dbReference>
<dbReference type="eggNOG" id="COG1352">
    <property type="taxonomic scope" value="Bacteria"/>
</dbReference>
<evidence type="ECO:0000256" key="3">
    <source>
        <dbReference type="ARBA" id="ARBA00022603"/>
    </source>
</evidence>
<feature type="active site" evidence="6">
    <location>
        <position position="140"/>
    </location>
</feature>
<dbReference type="InterPro" id="IPR000673">
    <property type="entry name" value="Sig_transdc_resp-reg_Me-estase"/>
</dbReference>
<dbReference type="InterPro" id="IPR035965">
    <property type="entry name" value="PAS-like_dom_sf"/>
</dbReference>
<evidence type="ECO:0000256" key="1">
    <source>
        <dbReference type="ARBA" id="ARBA00001541"/>
    </source>
</evidence>
<reference evidence="11" key="1">
    <citation type="submission" date="2006-02" db="EMBL/GenBank/DDBJ databases">
        <title>Complete sequence of chromosome of Rhodoferax ferrireducens DSM 15236.</title>
        <authorList>
            <person name="Copeland A."/>
            <person name="Lucas S."/>
            <person name="Lapidus A."/>
            <person name="Barry K."/>
            <person name="Detter J.C."/>
            <person name="Glavina del Rio T."/>
            <person name="Hammon N."/>
            <person name="Israni S."/>
            <person name="Pitluck S."/>
            <person name="Brettin T."/>
            <person name="Bruce D."/>
            <person name="Han C."/>
            <person name="Tapia R."/>
            <person name="Gilna P."/>
            <person name="Kiss H."/>
            <person name="Schmutz J."/>
            <person name="Larimer F."/>
            <person name="Land M."/>
            <person name="Kyrpides N."/>
            <person name="Ivanova N."/>
            <person name="Richardson P."/>
        </authorList>
    </citation>
    <scope>NUCLEOTIDE SEQUENCE [LARGE SCALE GENOMIC DNA]</scope>
    <source>
        <strain evidence="11">ATCC BAA-621 / DSM 15236 / T118</strain>
    </source>
</reference>
<sequence length="877" mass="96828">MNRNGLAPRERPFSIVGIGASAGGLVALEQFFSQVPPDSGLAYVIVQHLDPKREGMLVELLQRHTPLPVAEVQDQTLVEPNHVYVIPPGRDLSLLKGVLHLMVPPELRGLRLPIDFFFKSLADDQQQNSIGVILSGMGSDGTQGLRAIRQAAGACFVQTPASAQFDSMPRSALDAGVADVVAPAEELPLKIMAYAGRSQLAVAADVRLQSDQKDDGFLDKVIVLLRNQTGHDFSFYKRSTILRRVERRMGLHQLPHVSEYLRYLRENPDESELLFNELLIGVTSFFRDSSVWNQLKNEVLPVLLARHPQGAALRAWVPGCSTGEEAYSLAMVFKEALELAKPEPRFTLQIFASDLDRDAIATARNGIYPRSIAADVSEERLARFFVEDAAGYRINNEIREMVIFAEHNLVVDPPFTKLDLLSCRNLLIYLEAELQATLMQLFHYSLGAGGFLLLGSAESIGAATELFAPLPGKSRLYRRLDAPDRALRVGVPAAFMQAHGKSGAGAAALTSDGSATTPSLKVLVETLVLQRYAPAAVLVTEKGDALYFSGKTGGYLEPAAGKPSLNLFAMARDGLNQALSEAFHRALRDKTLATRKNIKINSETGVQYVDVIVQPLQEPAALRGLALIVFFDVPKPRHRLSQAKGVDLAIDGTQVETLLQALRQSREDAKSMREEMQTTQEELRSSNEELQSLNEELQSANEELTTSKEEMQSMNEELQTVNYELQAKVADLARASNDMKNLLDSTEIATLFLDDALHVRRFTPQTTRVIKLIPGDMGRPITDIVSDLVYPELVQDAHDVLRTLVFCEKDVPTVDDRWYKVRTMPYRTQENRIDGLVITFSDISKSKKLEAELRATQARLAAQPDNSKPQGNGDGIS</sequence>
<dbReference type="RefSeq" id="WP_011465290.1">
    <property type="nucleotide sequence ID" value="NC_007908.1"/>
</dbReference>
<keyword evidence="3 10" id="KW-0489">Methyltransferase</keyword>
<dbReference type="EMBL" id="CP000267">
    <property type="protein sequence ID" value="ABD70724.1"/>
    <property type="molecule type" value="Genomic_DNA"/>
</dbReference>
<organism evidence="10 11">
    <name type="scientific">Albidiferax ferrireducens (strain ATCC BAA-621 / DSM 15236 / T118)</name>
    <name type="common">Rhodoferax ferrireducens</name>
    <dbReference type="NCBI Taxonomy" id="338969"/>
    <lineage>
        <taxon>Bacteria</taxon>
        <taxon>Pseudomonadati</taxon>
        <taxon>Pseudomonadota</taxon>
        <taxon>Betaproteobacteria</taxon>
        <taxon>Burkholderiales</taxon>
        <taxon>Comamonadaceae</taxon>
        <taxon>Rhodoferax</taxon>
    </lineage>
</organism>
<dbReference type="InterPro" id="IPR050903">
    <property type="entry name" value="Bact_Chemotaxis_MeTrfase"/>
</dbReference>
<dbReference type="AlphaFoldDB" id="Q21U29"/>
<dbReference type="SUPFAM" id="SSF52738">
    <property type="entry name" value="Methylesterase CheB, C-terminal domain"/>
    <property type="match status" value="1"/>
</dbReference>
<dbReference type="SMART" id="SM00138">
    <property type="entry name" value="MeTrc"/>
    <property type="match status" value="1"/>
</dbReference>
<keyword evidence="6" id="KW-0378">Hydrolase</keyword>
<dbReference type="CDD" id="cd16434">
    <property type="entry name" value="CheB-CheR_fusion"/>
    <property type="match status" value="1"/>
</dbReference>
<evidence type="ECO:0000313" key="11">
    <source>
        <dbReference type="Proteomes" id="UP000008332"/>
    </source>
</evidence>
<dbReference type="GO" id="GO:0008984">
    <property type="term" value="F:protein-glutamate methylesterase activity"/>
    <property type="evidence" value="ECO:0007669"/>
    <property type="project" value="InterPro"/>
</dbReference>
<dbReference type="GO" id="GO:0008983">
    <property type="term" value="F:protein-glutamate O-methyltransferase activity"/>
    <property type="evidence" value="ECO:0007669"/>
    <property type="project" value="UniProtKB-EC"/>
</dbReference>
<dbReference type="SUPFAM" id="SSF53335">
    <property type="entry name" value="S-adenosyl-L-methionine-dependent methyltransferases"/>
    <property type="match status" value="1"/>
</dbReference>
<feature type="domain" description="CheR-type methyltransferase" evidence="9">
    <location>
        <begin position="218"/>
        <end position="460"/>
    </location>
</feature>
<gene>
    <name evidence="10" type="ordered locus">Rfer_3013</name>
</gene>
<dbReference type="InterPro" id="IPR029063">
    <property type="entry name" value="SAM-dependent_MTases_sf"/>
</dbReference>
<accession>Q21U29</accession>
<dbReference type="Pfam" id="PF01339">
    <property type="entry name" value="CheB_methylest"/>
    <property type="match status" value="1"/>
</dbReference>